<keyword evidence="2" id="KW-0732">Signal</keyword>
<keyword evidence="4" id="KW-1185">Reference proteome</keyword>
<dbReference type="AlphaFoldDB" id="A0A6M1RD19"/>
<protein>
    <submittedName>
        <fullName evidence="3">Uncharacterized protein</fullName>
    </submittedName>
</protein>
<accession>A0A6M1RD19</accession>
<dbReference type="EMBL" id="JAALDL010000024">
    <property type="protein sequence ID" value="NGO00144.1"/>
    <property type="molecule type" value="Genomic_DNA"/>
</dbReference>
<gene>
    <name evidence="3" type="ORF">G5S52_21700</name>
</gene>
<evidence type="ECO:0000256" key="1">
    <source>
        <dbReference type="SAM" id="MobiDB-lite"/>
    </source>
</evidence>
<evidence type="ECO:0000313" key="3">
    <source>
        <dbReference type="EMBL" id="NGO00144.1"/>
    </source>
</evidence>
<evidence type="ECO:0000313" key="4">
    <source>
        <dbReference type="Proteomes" id="UP000473008"/>
    </source>
</evidence>
<dbReference type="RefSeq" id="WP_165018438.1">
    <property type="nucleotide sequence ID" value="NZ_JAALDL010000024.1"/>
</dbReference>
<proteinExistence type="predicted"/>
<feature type="signal peptide" evidence="2">
    <location>
        <begin position="1"/>
        <end position="20"/>
    </location>
</feature>
<reference evidence="3 4" key="1">
    <citation type="submission" date="2020-02" db="EMBL/GenBank/DDBJ databases">
        <title>The draft genome of Grimontia sedimenta sp. nov., isolated from benthic sediments near coral reefs south of Kuwait.</title>
        <authorList>
            <person name="Mahmoud H.M."/>
            <person name="Jose L."/>
            <person name="Eapen S."/>
        </authorList>
    </citation>
    <scope>NUCLEOTIDE SEQUENCE [LARGE SCALE GENOMIC DNA]</scope>
    <source>
        <strain evidence="3 4">S25</strain>
    </source>
</reference>
<evidence type="ECO:0000256" key="2">
    <source>
        <dbReference type="SAM" id="SignalP"/>
    </source>
</evidence>
<organism evidence="3 4">
    <name type="scientific">Grimontia sedimenti</name>
    <dbReference type="NCBI Taxonomy" id="2711294"/>
    <lineage>
        <taxon>Bacteria</taxon>
        <taxon>Pseudomonadati</taxon>
        <taxon>Pseudomonadota</taxon>
        <taxon>Gammaproteobacteria</taxon>
        <taxon>Vibrionales</taxon>
        <taxon>Vibrionaceae</taxon>
        <taxon>Grimontia</taxon>
    </lineage>
</organism>
<dbReference type="PROSITE" id="PS51257">
    <property type="entry name" value="PROKAR_LIPOPROTEIN"/>
    <property type="match status" value="1"/>
</dbReference>
<sequence>MKKLRLNPLAAVIMASLALAGCNSEELASVNDTTVNNSSEQTENSGSENGSVTEGITGAASLSVGVKFPKPEASPAWIGDSTTVDVEFYETGIVGSQGDAWKVKKVYEACNPDTDGDNPAPIPDGEINCGNAHEGALKGNFATSVSLTPEASNATINLLPGKYRIEAKFYNSQSQLQETSVSYVTLTAGNHSLKLRGIEATWTADKPLALSLLNNTTQDWDPTVEGTQTAAETMGITGNIVGVHLPSALTYPGSTNSNQSFFQDLLVNAGVLNENNLRPTDYATAFQPILRVMKDGQETNLYPIYFSEQTPKFDDFGNEIGGTHFWKNSSLALLFQEYTAAGAYTGLLLGDRYIGLSESDWNTDTWSARYANLEMGLFNDKVDDGEATGPVYTINRLEDVMVWDDTQGVPIETVQVAEISSYQGGSDFWKQAFVELNGVKNTFVDGNTVQGYLIESLSSEVSEWDVNIEPAMYLSATLEKIAVAEGLKASAAEANCTELAFGGVNQASTQYRWDEENQRWVAGMVNYGYQNRVQNVLEPIRYAIEWREDDIARHLDDAILFPESEEYHLALADKRRGEIDSINTLTPEFFDSIDLNKDGTATLFEDGVFSLNGENYNNCFFNETYSWDEVNGDQYTFSVDCDNPDVSTFTSGSTWEATGKMCIQPFTLRASQLNVEYETDGDIVIE</sequence>
<name>A0A6M1RD19_9GAMM</name>
<dbReference type="Proteomes" id="UP000473008">
    <property type="component" value="Unassembled WGS sequence"/>
</dbReference>
<feature type="chain" id="PRO_5026740193" evidence="2">
    <location>
        <begin position="21"/>
        <end position="686"/>
    </location>
</feature>
<feature type="region of interest" description="Disordered" evidence="1">
    <location>
        <begin position="32"/>
        <end position="54"/>
    </location>
</feature>
<comment type="caution">
    <text evidence="3">The sequence shown here is derived from an EMBL/GenBank/DDBJ whole genome shotgun (WGS) entry which is preliminary data.</text>
</comment>